<dbReference type="Pfam" id="PF00293">
    <property type="entry name" value="NUDIX"/>
    <property type="match status" value="1"/>
</dbReference>
<keyword evidence="4" id="KW-1185">Reference proteome</keyword>
<dbReference type="EMBL" id="BMRP01000025">
    <property type="protein sequence ID" value="GGU84864.1"/>
    <property type="molecule type" value="Genomic_DNA"/>
</dbReference>
<evidence type="ECO:0000313" key="4">
    <source>
        <dbReference type="Proteomes" id="UP000654471"/>
    </source>
</evidence>
<dbReference type="PROSITE" id="PS51462">
    <property type="entry name" value="NUDIX"/>
    <property type="match status" value="1"/>
</dbReference>
<dbReference type="InterPro" id="IPR015797">
    <property type="entry name" value="NUDIX_hydrolase-like_dom_sf"/>
</dbReference>
<dbReference type="InterPro" id="IPR000086">
    <property type="entry name" value="NUDIX_hydrolase_dom"/>
</dbReference>
<protein>
    <recommendedName>
        <fullName evidence="2">Nudix hydrolase domain-containing protein</fullName>
    </recommendedName>
</protein>
<feature type="domain" description="Nudix hydrolase" evidence="2">
    <location>
        <begin position="1"/>
        <end position="69"/>
    </location>
</feature>
<name>A0ABQ2VIH9_9ACTN</name>
<dbReference type="SUPFAM" id="SSF55811">
    <property type="entry name" value="Nudix"/>
    <property type="match status" value="1"/>
</dbReference>
<proteinExistence type="predicted"/>
<evidence type="ECO:0000259" key="2">
    <source>
        <dbReference type="PROSITE" id="PS51462"/>
    </source>
</evidence>
<dbReference type="Gene3D" id="3.90.79.10">
    <property type="entry name" value="Nucleoside Triphosphate Pyrophosphohydrolase"/>
    <property type="match status" value="1"/>
</dbReference>
<evidence type="ECO:0000256" key="1">
    <source>
        <dbReference type="SAM" id="MobiDB-lite"/>
    </source>
</evidence>
<comment type="caution">
    <text evidence="3">The sequence shown here is derived from an EMBL/GenBank/DDBJ whole genome shotgun (WGS) entry which is preliminary data.</text>
</comment>
<gene>
    <name evidence="3" type="ORF">GCM10010211_58640</name>
</gene>
<reference evidence="4" key="1">
    <citation type="journal article" date="2019" name="Int. J. Syst. Evol. Microbiol.">
        <title>The Global Catalogue of Microorganisms (GCM) 10K type strain sequencing project: providing services to taxonomists for standard genome sequencing and annotation.</title>
        <authorList>
            <consortium name="The Broad Institute Genomics Platform"/>
            <consortium name="The Broad Institute Genome Sequencing Center for Infectious Disease"/>
            <person name="Wu L."/>
            <person name="Ma J."/>
        </authorList>
    </citation>
    <scope>NUCLEOTIDE SEQUENCE [LARGE SCALE GENOMIC DNA]</scope>
    <source>
        <strain evidence="4">JCM 3399</strain>
    </source>
</reference>
<organism evidence="3 4">
    <name type="scientific">Streptomyces albospinus</name>
    <dbReference type="NCBI Taxonomy" id="285515"/>
    <lineage>
        <taxon>Bacteria</taxon>
        <taxon>Bacillati</taxon>
        <taxon>Actinomycetota</taxon>
        <taxon>Actinomycetes</taxon>
        <taxon>Kitasatosporales</taxon>
        <taxon>Streptomycetaceae</taxon>
        <taxon>Streptomyces</taxon>
    </lineage>
</organism>
<dbReference type="Proteomes" id="UP000654471">
    <property type="component" value="Unassembled WGS sequence"/>
</dbReference>
<feature type="region of interest" description="Disordered" evidence="1">
    <location>
        <begin position="45"/>
        <end position="69"/>
    </location>
</feature>
<accession>A0ABQ2VIH9</accession>
<sequence>MIVRDGPVLLVRRAVEEGDLRWQPPAGTIEAGEIVGRAAVRETREGTGIHTKGPHPPQAVMHRGDSLAR</sequence>
<evidence type="ECO:0000313" key="3">
    <source>
        <dbReference type="EMBL" id="GGU84864.1"/>
    </source>
</evidence>